<gene>
    <name evidence="2" type="ORF">HNY73_015449</name>
</gene>
<feature type="region of interest" description="Disordered" evidence="1">
    <location>
        <begin position="310"/>
        <end position="349"/>
    </location>
</feature>
<evidence type="ECO:0000313" key="3">
    <source>
        <dbReference type="Proteomes" id="UP000807504"/>
    </source>
</evidence>
<feature type="compositionally biased region" description="Polar residues" evidence="1">
    <location>
        <begin position="397"/>
        <end position="433"/>
    </location>
</feature>
<proteinExistence type="predicted"/>
<accession>A0A8T0EWU3</accession>
<feature type="compositionally biased region" description="Basic and acidic residues" evidence="1">
    <location>
        <begin position="310"/>
        <end position="320"/>
    </location>
</feature>
<evidence type="ECO:0000256" key="1">
    <source>
        <dbReference type="SAM" id="MobiDB-lite"/>
    </source>
</evidence>
<sequence>MAKPAKKKTPTEPITVSKIYETIQAKGYLHTLWLDLIFDIKAKPTYQRLQAMVSDVINNTMSTLTSNSVDEKDERLKETGLTEISIMTYTLDTVISEVLYRKYQNEFEGIVRNLIKDVLKSKAAEARNSAKNDSVFENIQRIFNKKNPKSTDNKENDHTVTDANKSQISNSSKDGGEIKAAPARKRGRPKKTNIDEGEAANGTAVPESKEISVPMIPEKNIACVNDKIKYEVPDEESDAESEISVGRMSLDSVSSVHTSELSSFEDNISICSDDEGEKKYVPLKVANEMYLRGKLSQIYEFGKNSERLKQKKQVSKDLSKRNNSGSRNDSFSVRKVLPQRVRKPNPKYNSETMYCDFKDYSFPHADTLLSNSQDEMDDKIFEPTKIQGKRKRPSLDKGTSSTPPKISPARNISASKGRKANNSPKSKTSTKWYDTSDLYKPRPVTGGIGSRSAAVTAFSA</sequence>
<feature type="compositionally biased region" description="Polar residues" evidence="1">
    <location>
        <begin position="321"/>
        <end position="331"/>
    </location>
</feature>
<feature type="compositionally biased region" description="Basic and acidic residues" evidence="1">
    <location>
        <begin position="149"/>
        <end position="160"/>
    </location>
</feature>
<dbReference type="EMBL" id="JABXBU010002072">
    <property type="protein sequence ID" value="KAF8778755.1"/>
    <property type="molecule type" value="Genomic_DNA"/>
</dbReference>
<name>A0A8T0EWU3_ARGBR</name>
<feature type="compositionally biased region" description="Polar residues" evidence="1">
    <location>
        <begin position="161"/>
        <end position="173"/>
    </location>
</feature>
<reference evidence="2" key="2">
    <citation type="submission" date="2020-06" db="EMBL/GenBank/DDBJ databases">
        <authorList>
            <person name="Sheffer M."/>
        </authorList>
    </citation>
    <scope>NUCLEOTIDE SEQUENCE</scope>
</reference>
<comment type="caution">
    <text evidence="2">The sequence shown here is derived from an EMBL/GenBank/DDBJ whole genome shotgun (WGS) entry which is preliminary data.</text>
</comment>
<feature type="region of interest" description="Disordered" evidence="1">
    <location>
        <begin position="142"/>
        <end position="211"/>
    </location>
</feature>
<dbReference type="Proteomes" id="UP000807504">
    <property type="component" value="Unassembled WGS sequence"/>
</dbReference>
<evidence type="ECO:0000313" key="2">
    <source>
        <dbReference type="EMBL" id="KAF8778755.1"/>
    </source>
</evidence>
<organism evidence="2 3">
    <name type="scientific">Argiope bruennichi</name>
    <name type="common">Wasp spider</name>
    <name type="synonym">Aranea bruennichi</name>
    <dbReference type="NCBI Taxonomy" id="94029"/>
    <lineage>
        <taxon>Eukaryota</taxon>
        <taxon>Metazoa</taxon>
        <taxon>Ecdysozoa</taxon>
        <taxon>Arthropoda</taxon>
        <taxon>Chelicerata</taxon>
        <taxon>Arachnida</taxon>
        <taxon>Araneae</taxon>
        <taxon>Araneomorphae</taxon>
        <taxon>Entelegynae</taxon>
        <taxon>Araneoidea</taxon>
        <taxon>Araneidae</taxon>
        <taxon>Argiope</taxon>
    </lineage>
</organism>
<keyword evidence="3" id="KW-1185">Reference proteome</keyword>
<feature type="compositionally biased region" description="Basic residues" evidence="1">
    <location>
        <begin position="182"/>
        <end position="191"/>
    </location>
</feature>
<protein>
    <submittedName>
        <fullName evidence="2">Uncharacterized protein</fullName>
    </submittedName>
</protein>
<dbReference type="AlphaFoldDB" id="A0A8T0EWU3"/>
<feature type="region of interest" description="Disordered" evidence="1">
    <location>
        <begin position="382"/>
        <end position="460"/>
    </location>
</feature>
<reference evidence="2" key="1">
    <citation type="journal article" date="2020" name="bioRxiv">
        <title>Chromosome-level reference genome of the European wasp spider Argiope bruennichi: a resource for studies on range expansion and evolutionary adaptation.</title>
        <authorList>
            <person name="Sheffer M.M."/>
            <person name="Hoppe A."/>
            <person name="Krehenwinkel H."/>
            <person name="Uhl G."/>
            <person name="Kuss A.W."/>
            <person name="Jensen L."/>
            <person name="Jensen C."/>
            <person name="Gillespie R.G."/>
            <person name="Hoff K.J."/>
            <person name="Prost S."/>
        </authorList>
    </citation>
    <scope>NUCLEOTIDE SEQUENCE</scope>
</reference>